<name>A0ABV9WA67_9ACTN</name>
<dbReference type="PANTHER" id="PTHR32305:SF17">
    <property type="entry name" value="TRNA NUCLEASE WAPA"/>
    <property type="match status" value="1"/>
</dbReference>
<evidence type="ECO:0000259" key="2">
    <source>
        <dbReference type="SMART" id="SM00507"/>
    </source>
</evidence>
<dbReference type="InterPro" id="IPR036844">
    <property type="entry name" value="Hint_dom_sf"/>
</dbReference>
<feature type="domain" description="HNH nuclease" evidence="2">
    <location>
        <begin position="2020"/>
        <end position="2084"/>
    </location>
</feature>
<protein>
    <submittedName>
        <fullName evidence="3">Polymorphic toxin-type HINT domain-containing protein</fullName>
    </submittedName>
</protein>
<dbReference type="Proteomes" id="UP001595912">
    <property type="component" value="Unassembled WGS sequence"/>
</dbReference>
<dbReference type="SUPFAM" id="SSF51294">
    <property type="entry name" value="Hedgehog/intein (Hint) domain"/>
    <property type="match status" value="1"/>
</dbReference>
<dbReference type="EMBL" id="JBHSIU010000071">
    <property type="protein sequence ID" value="MFC5005353.1"/>
    <property type="molecule type" value="Genomic_DNA"/>
</dbReference>
<evidence type="ECO:0000256" key="1">
    <source>
        <dbReference type="SAM" id="MobiDB-lite"/>
    </source>
</evidence>
<dbReference type="SMART" id="SM00507">
    <property type="entry name" value="HNHc"/>
    <property type="match status" value="1"/>
</dbReference>
<feature type="compositionally biased region" description="Polar residues" evidence="1">
    <location>
        <begin position="1"/>
        <end position="12"/>
    </location>
</feature>
<dbReference type="NCBIfam" id="TIGR01643">
    <property type="entry name" value="YD_repeat_2x"/>
    <property type="match status" value="1"/>
</dbReference>
<feature type="region of interest" description="Disordered" evidence="1">
    <location>
        <begin position="1684"/>
        <end position="1716"/>
    </location>
</feature>
<comment type="caution">
    <text evidence="3">The sequence shown here is derived from an EMBL/GenBank/DDBJ whole genome shotgun (WGS) entry which is preliminary data.</text>
</comment>
<dbReference type="Pfam" id="PF05593">
    <property type="entry name" value="RHS_repeat"/>
    <property type="match status" value="1"/>
</dbReference>
<feature type="region of interest" description="Disordered" evidence="1">
    <location>
        <begin position="64"/>
        <end position="83"/>
    </location>
</feature>
<feature type="region of interest" description="Disordered" evidence="1">
    <location>
        <begin position="1"/>
        <end position="23"/>
    </location>
</feature>
<dbReference type="Gene3D" id="1.10.30.50">
    <property type="match status" value="1"/>
</dbReference>
<sequence length="2105" mass="224637">MQTPLGSVNNPVSKRVSADSVPLTGDSTAVAGASTVDGSGSAAAGTAAGSGGVVLALTSGSASQAGDWSKTSLTPAGSWSHGGSSGDFSYSVPLKVPPSLGGPSPTLQLQYSSGGLDGKTVATNAQASWVGDGWDLSLGYIERSYRGCADDGNATGDLCWTSANGDNEPISIVMDGVSGQLVRDSLTGEYKSATHKGWSFRKYTGAVNFDNDGEYWQVMSPDGTQYFFGHGGAYSPTAVQTYSTGIVPVYGNNSGEPCYKTSAQGGYAASSCAQAYRWNLDYIVDPRGNSETIFYQKTTGRYGRNNNTGLPADYDANVYPVRIEYGTRQGSEGAAGKPAPMKVEFSIDSRCSDAGDCTLDVPWDQFCGVTPTSCPNQTSPGFFMQWRLSAVTTKVLTNAAASPPTYQTVDQWTLDHDFLNPGTSDTAALWLEGLQHTGYKNGTPLSEPPMAFGGGALDNRVDYNLSAGVLKLRRFRLSTIENGVGGLLTVYYAGTDCSPTSIPTGSANSNIYRCFPQYWAPQGGTAGFGWFHKYVVTAVQQTDMTDATAPPVLTSYGYSVEHSSTKVLWGHDPSETAPLSRRSWSDWRGYSDVTTTTGPVGGTQTVSSARYYRGLHGDRADASGGTRSATIEDSWGNTTIDYYVLRGQVRQDTSFLAGAEFSSTLHSYGYGTVASRPLAYGMGSLVANNFAETETRTRTLITTPTGSGWRSTKTITETDSYTLPTKILDYGDEADATDDRCTLITYADRSVDPGNGRYHVNYQRQTLQTKLSVQNGQAVCIPAAGSDYLAGTFTYYDGNTTGTGPVGQGLVTRADALQSVANVPSNPVLSWQNSTNIGYDSYGRIVWTRDPMNDDLHKTTIEYLPAADAPVITTKTKNPLDHLTTVTSDGARGVPITVTDANGKTTNAVYDPLGRLTHVWLNRDANGAPDTHYVYTLYAGLGSPPTSVTTTVLGPNNNVITSYDVYDGNLRPRQHQSPAPQANGGRIVTDTKYDARGLTAKTTTFWNVGAPSGALAEFNDTDSGVKNQHRYTYDGLGRQTKDALYAANTFKWETSLEYTGNTTTVTPPAGGTPTTTYVNARGKTTELRQYLNSTPTGSYHATTYAYDRLDRLTEVKDQSNNTWTTGYNLLGQVKSTTDPDKGTITTSYDLNGQPTTVTDTRPSNNSTTVKYDELGRAVGLYDGAGTGGFKRASWTYDTVAKGQLTSSSRYVSGSNGTDTFTTTVTSYDDDYRPLSITTDIPSSLNMPWLPSGSYTTSMEYNADGSTKTLKYPAAGGLPEETLTSTYDNNGNALTLTGLQTYIAETSYWSFGAVHQQILGTGNKRVLQTTDVDETTGRLTSSKTETENAANPGTWIERLTERYGYDQAGNVLNITETLGSPDPSVVSNQCFTYDKLQQLTEAWTTTTATCQTPQTGGTVGGPDPYWTSYKYGNGTGTYNNGNRTQETRHAVSGGSDTIRDYKYLDPAKRHTLTEVATSGGSTGTDSYIYDNTGNMYTRNIAGNPQDLRWDSEGHLATVTDSTGVSSYIYDAGGARLVAKDPTGATVYLAGYELRKVGGTVTATRYYGVASRTPTGLTWLAADHHGTGQLAIDAVSQTVTRRKTDPFGNPRGTDPAWPNPHGFVGGTRDATGLTHLGAREYEPTTGRFISDDSITDLADPQQINGYVYAANNPTTSSDPSGLCPADRCGGWGQNPGQNTGVKNKPGPGGNNGGDGVPTDQKALEAQQAAAAAAAAKQQAIDAALALGKVVLDELGITAGFNCIANLDMGACAETLMNALPALIGAFAAKIGLKYLIRFKQGIKLVNKIWDLANKIIDGVKGWMKGSKALKALEAAADVADAASTAADIAGTVAGCGGNSFQAGTLVLLADGTTRPIETLEVGDVVLATDPVAGITEAHEITQLHVNNDKEFTDLTVATGDGTSAVINTTQEHPFWSITRHAWTHAETLNPGEQLQTVNGSTVEVLARTNYPDARTMFNLTVSTIHTYYVLAGLTAVLVHNTGAASCSIPPYDRDQYYEVEEGMRNHILTNEPVCVYCGERPSTQIDHVISLKLDWITGGHADDIATRSNRVNREDNLRGSCAPCNLSKGAKELFTGWHPPILYRDLH</sequence>
<feature type="compositionally biased region" description="Gly residues" evidence="1">
    <location>
        <begin position="1704"/>
        <end position="1713"/>
    </location>
</feature>
<gene>
    <name evidence="3" type="ORF">ACFPIJ_46925</name>
</gene>
<dbReference type="InterPro" id="IPR006530">
    <property type="entry name" value="YD"/>
</dbReference>
<dbReference type="CDD" id="cd00081">
    <property type="entry name" value="Hint"/>
    <property type="match status" value="1"/>
</dbReference>
<dbReference type="InterPro" id="IPR003615">
    <property type="entry name" value="HNH_nuc"/>
</dbReference>
<dbReference type="InterPro" id="IPR050708">
    <property type="entry name" value="T6SS_VgrG/RHS"/>
</dbReference>
<dbReference type="Gene3D" id="2.180.10.10">
    <property type="entry name" value="RHS repeat-associated core"/>
    <property type="match status" value="2"/>
</dbReference>
<accession>A0ABV9WA67</accession>
<proteinExistence type="predicted"/>
<dbReference type="Gene3D" id="2.170.16.10">
    <property type="entry name" value="Hedgehog/Intein (Hint) domain"/>
    <property type="match status" value="1"/>
</dbReference>
<reference evidence="4" key="1">
    <citation type="journal article" date="2019" name="Int. J. Syst. Evol. Microbiol.">
        <title>The Global Catalogue of Microorganisms (GCM) 10K type strain sequencing project: providing services to taxonomists for standard genome sequencing and annotation.</title>
        <authorList>
            <consortium name="The Broad Institute Genomics Platform"/>
            <consortium name="The Broad Institute Genome Sequencing Center for Infectious Disease"/>
            <person name="Wu L."/>
            <person name="Ma J."/>
        </authorList>
    </citation>
    <scope>NUCLEOTIDE SEQUENCE [LARGE SCALE GENOMIC DNA]</scope>
    <source>
        <strain evidence="4">CGMCC 4.7152</strain>
    </source>
</reference>
<evidence type="ECO:0000313" key="3">
    <source>
        <dbReference type="EMBL" id="MFC5005353.1"/>
    </source>
</evidence>
<dbReference type="InterPro" id="IPR031325">
    <property type="entry name" value="RHS_repeat"/>
</dbReference>
<feature type="compositionally biased region" description="Polar residues" evidence="1">
    <location>
        <begin position="64"/>
        <end position="77"/>
    </location>
</feature>
<keyword evidence="4" id="KW-1185">Reference proteome</keyword>
<dbReference type="InterPro" id="IPR022385">
    <property type="entry name" value="Rhs_assc_core"/>
</dbReference>
<organism evidence="3 4">
    <name type="scientific">Dactylosporangium cerinum</name>
    <dbReference type="NCBI Taxonomy" id="1434730"/>
    <lineage>
        <taxon>Bacteria</taxon>
        <taxon>Bacillati</taxon>
        <taxon>Actinomycetota</taxon>
        <taxon>Actinomycetes</taxon>
        <taxon>Micromonosporales</taxon>
        <taxon>Micromonosporaceae</taxon>
        <taxon>Dactylosporangium</taxon>
    </lineage>
</organism>
<dbReference type="PANTHER" id="PTHR32305">
    <property type="match status" value="1"/>
</dbReference>
<dbReference type="CDD" id="cd00085">
    <property type="entry name" value="HNHc"/>
    <property type="match status" value="1"/>
</dbReference>
<dbReference type="Pfam" id="PF07591">
    <property type="entry name" value="PT-HINT"/>
    <property type="match status" value="1"/>
</dbReference>
<evidence type="ECO:0000313" key="4">
    <source>
        <dbReference type="Proteomes" id="UP001595912"/>
    </source>
</evidence>
<dbReference type="NCBIfam" id="TIGR03696">
    <property type="entry name" value="Rhs_assc_core"/>
    <property type="match status" value="1"/>
</dbReference>